<proteinExistence type="predicted"/>
<dbReference type="EMBL" id="SPDV01000076">
    <property type="protein sequence ID" value="TFI56453.1"/>
    <property type="molecule type" value="Genomic_DNA"/>
</dbReference>
<accession>A0A4Y8ZKD0</accession>
<keyword evidence="2" id="KW-0472">Membrane</keyword>
<feature type="transmembrane region" description="Helical" evidence="2">
    <location>
        <begin position="29"/>
        <end position="48"/>
    </location>
</feature>
<comment type="caution">
    <text evidence="3">The sequence shown here is derived from an EMBL/GenBank/DDBJ whole genome shotgun (WGS) entry which is preliminary data.</text>
</comment>
<dbReference type="OrthoDB" id="7597031at2"/>
<dbReference type="AlphaFoldDB" id="A0A4Y8ZKD0"/>
<gene>
    <name evidence="3" type="ORF">E2493_20110</name>
</gene>
<feature type="compositionally biased region" description="Pro residues" evidence="1">
    <location>
        <begin position="1063"/>
        <end position="1075"/>
    </location>
</feature>
<dbReference type="InterPro" id="IPR021730">
    <property type="entry name" value="YdbH"/>
</dbReference>
<reference evidence="3 4" key="1">
    <citation type="submission" date="2019-03" db="EMBL/GenBank/DDBJ databases">
        <title>Genome sequence of Sphingomonas sp. 17J27-24.</title>
        <authorList>
            <person name="Kim M."/>
            <person name="Maeng S."/>
            <person name="Sathiyaraj S."/>
        </authorList>
    </citation>
    <scope>NUCLEOTIDE SEQUENCE [LARGE SCALE GENOMIC DNA]</scope>
    <source>
        <strain evidence="3 4">17J27-24</strain>
    </source>
</reference>
<dbReference type="RefSeq" id="WP_135090453.1">
    <property type="nucleotide sequence ID" value="NZ_SPDV01000076.1"/>
</dbReference>
<organism evidence="3 4">
    <name type="scientific">Sphingomonas parva</name>
    <dbReference type="NCBI Taxonomy" id="2555898"/>
    <lineage>
        <taxon>Bacteria</taxon>
        <taxon>Pseudomonadati</taxon>
        <taxon>Pseudomonadota</taxon>
        <taxon>Alphaproteobacteria</taxon>
        <taxon>Sphingomonadales</taxon>
        <taxon>Sphingomonadaceae</taxon>
        <taxon>Sphingomonas</taxon>
    </lineage>
</organism>
<evidence type="ECO:0000313" key="4">
    <source>
        <dbReference type="Proteomes" id="UP000298213"/>
    </source>
</evidence>
<name>A0A4Y8ZKD0_9SPHN</name>
<feature type="region of interest" description="Disordered" evidence="1">
    <location>
        <begin position="1"/>
        <end position="20"/>
    </location>
</feature>
<feature type="region of interest" description="Disordered" evidence="1">
    <location>
        <begin position="1051"/>
        <end position="1091"/>
    </location>
</feature>
<sequence>MDEQDPEAPERQPGDAPEGGTVLRRRRRLVLPVILFVLVAALALAWALRMQIASTFLGRELARRGVEGSYTVKSIGFGRQRLEDVVIGKAGDPDLVAKSVEIELSWTGLRRPKIALITARGVRLRGRVVDGRISLGQIDKLLPPPSGAPFRFPDQAVDVADASLRLETPAGRIGIGLEGRGNLADGFRGRMAASARALQLGTCRIAAPFATGAVAIAKGRPGFAGPVRAAALGCGEFLVAEPRLGLDVQLAEALNAWRGKASLAAAGLRLDSNRLGALAGSIGFEGDAGRTAGAVNLAAASARVGEVAAGRTRIDGRYALSLKTGSLSLQADAGARGVSAVPLLAGAIDALGSAGGTPLERVGEALAAALRRAGSAFDAAGSIRLVRDSHGAGLRFERLIALSRSGARLTLEGGEGVTYAWPSGLSRIDGTLALSGGGFTAVQVALRQPALGGAIEGVGRVAPLTAGGSRLALGPVRFRAAGGGVTSIDTVATIDGPFDGGSVTGLVLPIAARFDGRGGFALGETCLPARVRSFTTGTLRLGAAAFSLCPTGRALVWKTPGGVVAGGASVRAPRFAGTLGSSPVSIAASRLLFGLEGPGFTASDLAVRLGPADAANRLDIASFTGRFGGPGVSGRYSGLSARLAAVPLLLSDGAGRWSLAGSDLAMQGALRVADTMDPARFHPLVAPDFRLTLSNNAIAAGGWLDDPETGTRVMQADIAHSLNSGAGRAKLAVPGIRFDENFQPEALTRLTTGVIALVRGVLRGDAEIRWDSQGTTSTATFATDDMDFAAAFGPVEGFKSTVHFTDLLGLASAPGQLAEVDLIRTGIDVFDGRIRYQLLPGLRVRVEGGRWPFAGGELSLEETILDFSQPSTKQLTFRVTGLDAARFIQQMEFSNISATGTFDGIIPMVFDQQGGRIVGGHLIAREGGGTLSYVGELTDKDLGTYGKLAFDALKSMRYSKLTIALDGALDGEFVAGIELDGVARDPVLTVAPAGGGISGLVARRALGQLAKIPFEFNITVRGPFRALLATARSFEDPSNLIQSVLPEKLREQSAFPSPLDDSPAPPAPARPPAQPPVQFTPVQPKESETVR</sequence>
<keyword evidence="2" id="KW-0812">Transmembrane</keyword>
<evidence type="ECO:0000313" key="3">
    <source>
        <dbReference type="EMBL" id="TFI56453.1"/>
    </source>
</evidence>
<feature type="compositionally biased region" description="Low complexity" evidence="1">
    <location>
        <begin position="1053"/>
        <end position="1062"/>
    </location>
</feature>
<dbReference type="Pfam" id="PF11739">
    <property type="entry name" value="YdbH-like"/>
    <property type="match status" value="1"/>
</dbReference>
<keyword evidence="4" id="KW-1185">Reference proteome</keyword>
<keyword evidence="2" id="KW-1133">Transmembrane helix</keyword>
<evidence type="ECO:0000256" key="1">
    <source>
        <dbReference type="SAM" id="MobiDB-lite"/>
    </source>
</evidence>
<protein>
    <submittedName>
        <fullName evidence="3">Uncharacterized protein</fullName>
    </submittedName>
</protein>
<dbReference type="Proteomes" id="UP000298213">
    <property type="component" value="Unassembled WGS sequence"/>
</dbReference>
<evidence type="ECO:0000256" key="2">
    <source>
        <dbReference type="SAM" id="Phobius"/>
    </source>
</evidence>